<feature type="compositionally biased region" description="Basic and acidic residues" evidence="6">
    <location>
        <begin position="1"/>
        <end position="14"/>
    </location>
</feature>
<keyword evidence="2" id="KW-0677">Repeat</keyword>
<gene>
    <name evidence="8" type="ORF">ACFQ5G_36435</name>
</gene>
<evidence type="ECO:0000256" key="4">
    <source>
        <dbReference type="ARBA" id="ARBA00022786"/>
    </source>
</evidence>
<evidence type="ECO:0000256" key="3">
    <source>
        <dbReference type="ARBA" id="ARBA00022776"/>
    </source>
</evidence>
<dbReference type="InterPro" id="IPR056884">
    <property type="entry name" value="NPHP3-like_N"/>
</dbReference>
<keyword evidence="1" id="KW-0132">Cell division</keyword>
<evidence type="ECO:0000256" key="5">
    <source>
        <dbReference type="ARBA" id="ARBA00023306"/>
    </source>
</evidence>
<evidence type="ECO:0000256" key="6">
    <source>
        <dbReference type="SAM" id="MobiDB-lite"/>
    </source>
</evidence>
<dbReference type="RefSeq" id="WP_317795699.1">
    <property type="nucleotide sequence ID" value="NZ_AP028461.1"/>
</dbReference>
<dbReference type="EMBL" id="JBHTMK010000048">
    <property type="protein sequence ID" value="MFD1370859.1"/>
    <property type="molecule type" value="Genomic_DNA"/>
</dbReference>
<evidence type="ECO:0000313" key="8">
    <source>
        <dbReference type="EMBL" id="MFD1370859.1"/>
    </source>
</evidence>
<protein>
    <recommendedName>
        <fullName evidence="7">Nephrocystin 3-like N-terminal domain-containing protein</fullName>
    </recommendedName>
</protein>
<evidence type="ECO:0000313" key="9">
    <source>
        <dbReference type="Proteomes" id="UP001597183"/>
    </source>
</evidence>
<keyword evidence="4" id="KW-0833">Ubl conjugation pathway</keyword>
<evidence type="ECO:0000259" key="7">
    <source>
        <dbReference type="Pfam" id="PF24883"/>
    </source>
</evidence>
<dbReference type="InterPro" id="IPR011990">
    <property type="entry name" value="TPR-like_helical_dom_sf"/>
</dbReference>
<evidence type="ECO:0000256" key="1">
    <source>
        <dbReference type="ARBA" id="ARBA00022618"/>
    </source>
</evidence>
<dbReference type="SUPFAM" id="SSF48452">
    <property type="entry name" value="TPR-like"/>
    <property type="match status" value="1"/>
</dbReference>
<accession>A0ABW4AK81</accession>
<dbReference type="Pfam" id="PF24883">
    <property type="entry name" value="NPHP3_N"/>
    <property type="match status" value="1"/>
</dbReference>
<keyword evidence="5" id="KW-0131">Cell cycle</keyword>
<feature type="domain" description="Nephrocystin 3-like N-terminal" evidence="7">
    <location>
        <begin position="76"/>
        <end position="214"/>
    </location>
</feature>
<dbReference type="PANTHER" id="PTHR12830:SF9">
    <property type="entry name" value="ANAPHASE-PROMOTING COMPLEX SUBUNIT 5"/>
    <property type="match status" value="1"/>
</dbReference>
<keyword evidence="3" id="KW-0498">Mitosis</keyword>
<dbReference type="PANTHER" id="PTHR12830">
    <property type="entry name" value="ANAPHASE-PROMOTING COMPLEX SUBUNIT 5"/>
    <property type="match status" value="1"/>
</dbReference>
<comment type="caution">
    <text evidence="8">The sequence shown here is derived from an EMBL/GenBank/DDBJ whole genome shotgun (WGS) entry which is preliminary data.</text>
</comment>
<reference evidence="9" key="1">
    <citation type="journal article" date="2019" name="Int. J. Syst. Evol. Microbiol.">
        <title>The Global Catalogue of Microorganisms (GCM) 10K type strain sequencing project: providing services to taxonomists for standard genome sequencing and annotation.</title>
        <authorList>
            <consortium name="The Broad Institute Genomics Platform"/>
            <consortium name="The Broad Institute Genome Sequencing Center for Infectious Disease"/>
            <person name="Wu L."/>
            <person name="Ma J."/>
        </authorList>
    </citation>
    <scope>NUCLEOTIDE SEQUENCE [LARGE SCALE GENOMIC DNA]</scope>
    <source>
        <strain evidence="9">CCM 7526</strain>
    </source>
</reference>
<name>A0ABW4AK81_9ACTN</name>
<organism evidence="8 9">
    <name type="scientific">Actinoplanes sichuanensis</name>
    <dbReference type="NCBI Taxonomy" id="512349"/>
    <lineage>
        <taxon>Bacteria</taxon>
        <taxon>Bacillati</taxon>
        <taxon>Actinomycetota</taxon>
        <taxon>Actinomycetes</taxon>
        <taxon>Micromonosporales</taxon>
        <taxon>Micromonosporaceae</taxon>
        <taxon>Actinoplanes</taxon>
    </lineage>
</organism>
<feature type="region of interest" description="Disordered" evidence="6">
    <location>
        <begin position="1"/>
        <end position="21"/>
    </location>
</feature>
<evidence type="ECO:0000256" key="2">
    <source>
        <dbReference type="ARBA" id="ARBA00022737"/>
    </source>
</evidence>
<dbReference type="InterPro" id="IPR037679">
    <property type="entry name" value="Apc5"/>
</dbReference>
<dbReference type="Proteomes" id="UP001597183">
    <property type="component" value="Unassembled WGS sequence"/>
</dbReference>
<dbReference type="Gene3D" id="1.25.40.10">
    <property type="entry name" value="Tetratricopeptide repeat domain"/>
    <property type="match status" value="5"/>
</dbReference>
<proteinExistence type="predicted"/>
<keyword evidence="9" id="KW-1185">Reference proteome</keyword>
<sequence>MDLRRSGDTVRDTGDAQATNGGIAVTGKVGTLVVHPPPPPRSHYAEERVGHIAPGELLQREQELAVLAEFCTAADPSPSYLWWRAPAWAGKSALLSTFVLNPPAGVRVVSFFVTARWAAQNDRVAYAEVLLEQVAELLGESLPPLLTDATRETHLHGMVTRAAEACRARGERLVLVVDGLDEDRGVTTGADAYSIAALLPARPPSGLRVVVTGRPNPPIPSDVPDDHPLRSPTCVRELTTSSHATVRRIDGERELKRLLQGTAAERDLLGVLTSAGGGLSVTALAEICRREFWEIQDLLVAVTARTFGERRGHWDSETVLVLAHEELQRQALALLGPKRLGEYRAMLHRWADTYRDRGWPADTPEYLLRGYVRLLKDTADVRRLLALAGDGARHDRMLDMSGGDAAALAEIRTAFGMMLARPEVTEADLSELLRLRHHYSRIEMRNAYIPVVLPAVMAALGQPARAEALADGIAAPERRAKALTALVKPFAGTRRSARLTALAERAANAIPETTSRRQALEALAVTLAETGAADEALRVTRQLVDPAARAATLLNLAGLAREAGASERADALMDEAQRTIPAVEQSSPRVRLLTQMAEARAATGDRTTARALLDEAEHLATADGVDGFLRTSMIIDVCVAAATLDPARAPLLAERAEMLASALENPELRARALAALAVRCHRTGDADRARNLADAAETAAGAVADALSRGSVLAVLVGELFAVGPSERTKGLTAAARRVAVDLADPMARDLVLNKLAQVLVEIGDLAQAGEIVHEFMDGPSGRPMMVPGLTSALVQAGRVAEADRIARAAFHPTHRARAMAETAVALAGVRAFIQAEEVIDDITEKDVRADAMAQLAQALTEARMSGRAGQWADTAEQTARTVPDSYTDAVALTTLLTALAEAEHLDHVGALGRAAGQAALAVTPPEARAQVLADLVPVLAGVGEHAWARELADAAEETAGGIADEDNRLVALLNLVEAEIDAGEPDRAESLARRITDPESRVPALCQVAEAWAEQGESGRACVVLDAAESAARAMTDPGRRTEVLMAVVEALAATGHLDRADGLSDALAGQGRVHAETLAMLTDSWAENGDLARAERTATAITDPDQRAAAFITLARAHTRAGDETQTGTWVERARQAILAVEDPLRQARLFATLALALAQQGNPDAAGRVADDIAHIGERVETQSRVAAHLVASGQIDAALRLVGVVEGFVAEIFDPARRARICCGLAAVLIDAGKPRRAIALAGRAEEAARSIPSLRERARVMTGLAETLARAGHVQEAARLARAHGHPKDRARALAVVAAAAGPPEAARLLGEAVTVAPWDVSITTLAELYPETLIGFATVLAASRRRDSDGL</sequence>